<dbReference type="InterPro" id="IPR013087">
    <property type="entry name" value="Znf_C2H2_type"/>
</dbReference>
<keyword evidence="3 6" id="KW-0863">Zinc-finger</keyword>
<evidence type="ECO:0000313" key="9">
    <source>
        <dbReference type="EMBL" id="MQL82885.1"/>
    </source>
</evidence>
<dbReference type="InterPro" id="IPR036236">
    <property type="entry name" value="Znf_C2H2_sf"/>
</dbReference>
<evidence type="ECO:0000256" key="7">
    <source>
        <dbReference type="SAM" id="MobiDB-lite"/>
    </source>
</evidence>
<dbReference type="InterPro" id="IPR044246">
    <property type="entry name" value="ZFP3-like"/>
</dbReference>
<proteinExistence type="predicted"/>
<evidence type="ECO:0000256" key="6">
    <source>
        <dbReference type="PROSITE-ProRule" id="PRU00042"/>
    </source>
</evidence>
<evidence type="ECO:0000313" key="10">
    <source>
        <dbReference type="Proteomes" id="UP000652761"/>
    </source>
</evidence>
<feature type="domain" description="C2H2-type" evidence="8">
    <location>
        <begin position="32"/>
        <end position="59"/>
    </location>
</feature>
<dbReference type="PROSITE" id="PS00028">
    <property type="entry name" value="ZINC_FINGER_C2H2_1"/>
    <property type="match status" value="1"/>
</dbReference>
<dbReference type="OrthoDB" id="1933825at2759"/>
<keyword evidence="2" id="KW-0479">Metal-binding</keyword>
<dbReference type="Gene3D" id="3.30.160.60">
    <property type="entry name" value="Classic Zinc Finger"/>
    <property type="match status" value="1"/>
</dbReference>
<dbReference type="PANTHER" id="PTHR47287">
    <property type="entry name" value="C2H2 AND C2HC ZINC FINGERS SUPERFAMILY PROTEIN"/>
    <property type="match status" value="1"/>
</dbReference>
<sequence length="142" mass="15323">MELEPKTSLGLKLSSGGGGDLPSLQLDPSRVFSCNYCQRKFYSSQALGGHQNAHKLERSLAKKSRKAAMSVHPHGGSSHHHHYLTASARGNPTATAAHSLLMFSNPGNGFCSDRGRTIPPAAWPERYGGLEGEEELDLSLRL</sequence>
<name>A0A843UHB9_COLES</name>
<evidence type="ECO:0000256" key="2">
    <source>
        <dbReference type="ARBA" id="ARBA00022723"/>
    </source>
</evidence>
<dbReference type="GO" id="GO:0005634">
    <property type="term" value="C:nucleus"/>
    <property type="evidence" value="ECO:0007669"/>
    <property type="project" value="UniProtKB-SubCell"/>
</dbReference>
<gene>
    <name evidence="9" type="ORF">Taro_015360</name>
</gene>
<keyword evidence="10" id="KW-1185">Reference proteome</keyword>
<dbReference type="GO" id="GO:0009788">
    <property type="term" value="P:negative regulation of abscisic acid-activated signaling pathway"/>
    <property type="evidence" value="ECO:0007669"/>
    <property type="project" value="InterPro"/>
</dbReference>
<accession>A0A843UHB9</accession>
<comment type="subcellular location">
    <subcellularLocation>
        <location evidence="1">Nucleus</location>
    </subcellularLocation>
</comment>
<keyword evidence="5" id="KW-0539">Nucleus</keyword>
<evidence type="ECO:0000256" key="5">
    <source>
        <dbReference type="ARBA" id="ARBA00023242"/>
    </source>
</evidence>
<evidence type="ECO:0000256" key="4">
    <source>
        <dbReference type="ARBA" id="ARBA00022833"/>
    </source>
</evidence>
<protein>
    <recommendedName>
        <fullName evidence="8">C2H2-type domain-containing protein</fullName>
    </recommendedName>
</protein>
<keyword evidence="4" id="KW-0862">Zinc</keyword>
<evidence type="ECO:0000256" key="1">
    <source>
        <dbReference type="ARBA" id="ARBA00004123"/>
    </source>
</evidence>
<dbReference type="PANTHER" id="PTHR47287:SF15">
    <property type="entry name" value="ZINC FINGER PROTEIN 3-LIKE"/>
    <property type="match status" value="1"/>
</dbReference>
<reference evidence="9" key="1">
    <citation type="submission" date="2017-07" db="EMBL/GenBank/DDBJ databases">
        <title>Taro Niue Genome Assembly and Annotation.</title>
        <authorList>
            <person name="Atibalentja N."/>
            <person name="Keating K."/>
            <person name="Fields C.J."/>
        </authorList>
    </citation>
    <scope>NUCLEOTIDE SEQUENCE</scope>
    <source>
        <strain evidence="9">Niue_2</strain>
        <tissue evidence="9">Leaf</tissue>
    </source>
</reference>
<comment type="caution">
    <text evidence="9">The sequence shown here is derived from an EMBL/GenBank/DDBJ whole genome shotgun (WGS) entry which is preliminary data.</text>
</comment>
<dbReference type="PROSITE" id="PS50157">
    <property type="entry name" value="ZINC_FINGER_C2H2_2"/>
    <property type="match status" value="1"/>
</dbReference>
<organism evidence="9 10">
    <name type="scientific">Colocasia esculenta</name>
    <name type="common">Wild taro</name>
    <name type="synonym">Arum esculentum</name>
    <dbReference type="NCBI Taxonomy" id="4460"/>
    <lineage>
        <taxon>Eukaryota</taxon>
        <taxon>Viridiplantae</taxon>
        <taxon>Streptophyta</taxon>
        <taxon>Embryophyta</taxon>
        <taxon>Tracheophyta</taxon>
        <taxon>Spermatophyta</taxon>
        <taxon>Magnoliopsida</taxon>
        <taxon>Liliopsida</taxon>
        <taxon>Araceae</taxon>
        <taxon>Aroideae</taxon>
        <taxon>Colocasieae</taxon>
        <taxon>Colocasia</taxon>
    </lineage>
</organism>
<dbReference type="GO" id="GO:0008270">
    <property type="term" value="F:zinc ion binding"/>
    <property type="evidence" value="ECO:0007669"/>
    <property type="project" value="UniProtKB-KW"/>
</dbReference>
<feature type="region of interest" description="Disordered" evidence="7">
    <location>
        <begin position="1"/>
        <end position="20"/>
    </location>
</feature>
<dbReference type="SUPFAM" id="SSF57667">
    <property type="entry name" value="beta-beta-alpha zinc fingers"/>
    <property type="match status" value="1"/>
</dbReference>
<dbReference type="AlphaFoldDB" id="A0A843UHB9"/>
<evidence type="ECO:0000259" key="8">
    <source>
        <dbReference type="PROSITE" id="PS50157"/>
    </source>
</evidence>
<dbReference type="EMBL" id="NMUH01000659">
    <property type="protein sequence ID" value="MQL82885.1"/>
    <property type="molecule type" value="Genomic_DNA"/>
</dbReference>
<dbReference type="Proteomes" id="UP000652761">
    <property type="component" value="Unassembled WGS sequence"/>
</dbReference>
<evidence type="ECO:0000256" key="3">
    <source>
        <dbReference type="ARBA" id="ARBA00022771"/>
    </source>
</evidence>